<name>A0A117M0B7_9BACT</name>
<evidence type="ECO:0000313" key="1">
    <source>
        <dbReference type="EMBL" id="KUK77382.1"/>
    </source>
</evidence>
<accession>A0A117M0B7</accession>
<dbReference type="Proteomes" id="UP000053904">
    <property type="component" value="Unassembled WGS sequence"/>
</dbReference>
<proteinExistence type="predicted"/>
<comment type="caution">
    <text evidence="1">The sequence shown here is derived from an EMBL/GenBank/DDBJ whole genome shotgun (WGS) entry which is preliminary data.</text>
</comment>
<evidence type="ECO:0000313" key="2">
    <source>
        <dbReference type="Proteomes" id="UP000053904"/>
    </source>
</evidence>
<sequence>MDCQRNIDNGVIPGEIWKDENLLFQNWQLKSDFGIHHSIAKKLVREGKLKVRELKNEKGESYFKVYLVSENREF</sequence>
<organism evidence="1 2">
    <name type="scientific">candidate division WS6 bacterium 34_10</name>
    <dbReference type="NCBI Taxonomy" id="1641389"/>
    <lineage>
        <taxon>Bacteria</taxon>
        <taxon>Candidatus Dojkabacteria</taxon>
    </lineage>
</organism>
<gene>
    <name evidence="1" type="ORF">XD93_0361</name>
</gene>
<protein>
    <submittedName>
        <fullName evidence="1">Uncharacterized protein</fullName>
    </submittedName>
</protein>
<reference evidence="2" key="1">
    <citation type="journal article" date="2015" name="MBio">
        <title>Genome-Resolved Metagenomic Analysis Reveals Roles for Candidate Phyla and Other Microbial Community Members in Biogeochemical Transformations in Oil Reservoirs.</title>
        <authorList>
            <person name="Hu P."/>
            <person name="Tom L."/>
            <person name="Singh A."/>
            <person name="Thomas B.C."/>
            <person name="Baker B.J."/>
            <person name="Piceno Y.M."/>
            <person name="Andersen G.L."/>
            <person name="Banfield J.F."/>
        </authorList>
    </citation>
    <scope>NUCLEOTIDE SEQUENCE [LARGE SCALE GENOMIC DNA]</scope>
</reference>
<dbReference type="AlphaFoldDB" id="A0A117M0B7"/>
<dbReference type="EMBL" id="LGGO01000038">
    <property type="protein sequence ID" value="KUK77382.1"/>
    <property type="molecule type" value="Genomic_DNA"/>
</dbReference>